<feature type="region of interest" description="Disordered" evidence="1">
    <location>
        <begin position="139"/>
        <end position="190"/>
    </location>
</feature>
<comment type="caution">
    <text evidence="2">The sequence shown here is derived from an EMBL/GenBank/DDBJ whole genome shotgun (WGS) entry which is preliminary data.</text>
</comment>
<name>A0ABR3G9I9_9PEZI</name>
<accession>A0ABR3G9I9</accession>
<sequence>MTTPLTSWVLLIDLAVERTTRREGGNNNPPSNVLCWAVDADRWTERTLSDVLLDTLANERMKAAKCTLASLFTYSSGQYVPDISHRADEPKVVAVNTTLLTLTCSIVLFVTYRIALRPILVKHNLVPLQSLQRTISDHFSGDGQVRLPDDDDDRERRHLEEGFRDDSDDEGETGGDERVRRERDGRHVEV</sequence>
<evidence type="ECO:0000313" key="2">
    <source>
        <dbReference type="EMBL" id="KAL0632538.1"/>
    </source>
</evidence>
<reference evidence="2 3" key="1">
    <citation type="submission" date="2024-02" db="EMBL/GenBank/DDBJ databases">
        <title>Discinaceae phylogenomics.</title>
        <authorList>
            <person name="Dirks A.C."/>
            <person name="James T.Y."/>
        </authorList>
    </citation>
    <scope>NUCLEOTIDE SEQUENCE [LARGE SCALE GENOMIC DNA]</scope>
    <source>
        <strain evidence="2 3">ACD0624</strain>
    </source>
</reference>
<dbReference type="EMBL" id="JBBBZM010000164">
    <property type="protein sequence ID" value="KAL0632538.1"/>
    <property type="molecule type" value="Genomic_DNA"/>
</dbReference>
<evidence type="ECO:0000313" key="3">
    <source>
        <dbReference type="Proteomes" id="UP001447188"/>
    </source>
</evidence>
<organism evidence="2 3">
    <name type="scientific">Discina gigas</name>
    <dbReference type="NCBI Taxonomy" id="1032678"/>
    <lineage>
        <taxon>Eukaryota</taxon>
        <taxon>Fungi</taxon>
        <taxon>Dikarya</taxon>
        <taxon>Ascomycota</taxon>
        <taxon>Pezizomycotina</taxon>
        <taxon>Pezizomycetes</taxon>
        <taxon>Pezizales</taxon>
        <taxon>Discinaceae</taxon>
        <taxon>Discina</taxon>
    </lineage>
</organism>
<feature type="compositionally biased region" description="Basic and acidic residues" evidence="1">
    <location>
        <begin position="154"/>
        <end position="165"/>
    </location>
</feature>
<keyword evidence="3" id="KW-1185">Reference proteome</keyword>
<dbReference type="Proteomes" id="UP001447188">
    <property type="component" value="Unassembled WGS sequence"/>
</dbReference>
<protein>
    <submittedName>
        <fullName evidence="2">Uncharacterized protein</fullName>
    </submittedName>
</protein>
<gene>
    <name evidence="2" type="ORF">Q9L58_008595</name>
</gene>
<evidence type="ECO:0000256" key="1">
    <source>
        <dbReference type="SAM" id="MobiDB-lite"/>
    </source>
</evidence>
<proteinExistence type="predicted"/>
<feature type="compositionally biased region" description="Basic and acidic residues" evidence="1">
    <location>
        <begin position="175"/>
        <end position="190"/>
    </location>
</feature>